<dbReference type="Pfam" id="PF00583">
    <property type="entry name" value="Acetyltransf_1"/>
    <property type="match status" value="1"/>
</dbReference>
<keyword evidence="1 4" id="KW-0808">Transferase</keyword>
<proteinExistence type="predicted"/>
<accession>A0A517SAT1</accession>
<evidence type="ECO:0000256" key="2">
    <source>
        <dbReference type="ARBA" id="ARBA00023315"/>
    </source>
</evidence>
<evidence type="ECO:0000313" key="5">
    <source>
        <dbReference type="Proteomes" id="UP000315700"/>
    </source>
</evidence>
<name>A0A517SAT1_9PLAN</name>
<evidence type="ECO:0000313" key="4">
    <source>
        <dbReference type="EMBL" id="QDT53229.1"/>
    </source>
</evidence>
<evidence type="ECO:0000259" key="3">
    <source>
        <dbReference type="PROSITE" id="PS51186"/>
    </source>
</evidence>
<dbReference type="PROSITE" id="PS51186">
    <property type="entry name" value="GNAT"/>
    <property type="match status" value="1"/>
</dbReference>
<protein>
    <submittedName>
        <fullName evidence="4">Ribosomal-protein-alanine N-acetyltransferase</fullName>
    </submittedName>
</protein>
<dbReference type="OrthoDB" id="185406at2"/>
<dbReference type="GO" id="GO:0016747">
    <property type="term" value="F:acyltransferase activity, transferring groups other than amino-acyl groups"/>
    <property type="evidence" value="ECO:0007669"/>
    <property type="project" value="InterPro"/>
</dbReference>
<dbReference type="Proteomes" id="UP000315700">
    <property type="component" value="Chromosome"/>
</dbReference>
<dbReference type="EMBL" id="CP036271">
    <property type="protein sequence ID" value="QDT53229.1"/>
    <property type="molecule type" value="Genomic_DNA"/>
</dbReference>
<keyword evidence="5" id="KW-1185">Reference proteome</keyword>
<dbReference type="AlphaFoldDB" id="A0A517SAT1"/>
<dbReference type="InParanoid" id="A0A517SAT1"/>
<dbReference type="CDD" id="cd04301">
    <property type="entry name" value="NAT_SF"/>
    <property type="match status" value="1"/>
</dbReference>
<gene>
    <name evidence="4" type="ORF">Pan44_12450</name>
</gene>
<dbReference type="RefSeq" id="WP_145028268.1">
    <property type="nucleotide sequence ID" value="NZ_CP036271.1"/>
</dbReference>
<reference evidence="4 5" key="1">
    <citation type="submission" date="2019-02" db="EMBL/GenBank/DDBJ databases">
        <title>Deep-cultivation of Planctomycetes and their phenomic and genomic characterization uncovers novel biology.</title>
        <authorList>
            <person name="Wiegand S."/>
            <person name="Jogler M."/>
            <person name="Boedeker C."/>
            <person name="Pinto D."/>
            <person name="Vollmers J."/>
            <person name="Rivas-Marin E."/>
            <person name="Kohn T."/>
            <person name="Peeters S.H."/>
            <person name="Heuer A."/>
            <person name="Rast P."/>
            <person name="Oberbeckmann S."/>
            <person name="Bunk B."/>
            <person name="Jeske O."/>
            <person name="Meyerdierks A."/>
            <person name="Storesund J.E."/>
            <person name="Kallscheuer N."/>
            <person name="Luecker S."/>
            <person name="Lage O.M."/>
            <person name="Pohl T."/>
            <person name="Merkel B.J."/>
            <person name="Hornburger P."/>
            <person name="Mueller R.-W."/>
            <person name="Bruemmer F."/>
            <person name="Labrenz M."/>
            <person name="Spormann A.M."/>
            <person name="Op den Camp H."/>
            <person name="Overmann J."/>
            <person name="Amann R."/>
            <person name="Jetten M.S.M."/>
            <person name="Mascher T."/>
            <person name="Medema M.H."/>
            <person name="Devos D.P."/>
            <person name="Kaster A.-K."/>
            <person name="Ovreas L."/>
            <person name="Rohde M."/>
            <person name="Galperin M.Y."/>
            <person name="Jogler C."/>
        </authorList>
    </citation>
    <scope>NUCLEOTIDE SEQUENCE [LARGE SCALE GENOMIC DNA]</scope>
    <source>
        <strain evidence="4 5">Pan44</strain>
    </source>
</reference>
<dbReference type="Gene3D" id="3.40.630.30">
    <property type="match status" value="1"/>
</dbReference>
<feature type="domain" description="N-acetyltransferase" evidence="3">
    <location>
        <begin position="3"/>
        <end position="157"/>
    </location>
</feature>
<dbReference type="KEGG" id="ccos:Pan44_12450"/>
<dbReference type="PANTHER" id="PTHR43877">
    <property type="entry name" value="AMINOALKYLPHOSPHONATE N-ACETYLTRANSFERASE-RELATED-RELATED"/>
    <property type="match status" value="1"/>
</dbReference>
<sequence>MSATFRPYRPDDLPTLKAIMVEAFDGVSIDQGIENEFGPINGHDWTWRKARHLDQDVARDPEGIIIAEQDGRALGFVSCWIDREAGIGHIPNISLVPEARGQGLGRQLLERALARFREAGMTHAKIETLAQNAVGNHLYSSIGFREVARQIHMIAEL</sequence>
<dbReference type="InterPro" id="IPR016181">
    <property type="entry name" value="Acyl_CoA_acyltransferase"/>
</dbReference>
<evidence type="ECO:0000256" key="1">
    <source>
        <dbReference type="ARBA" id="ARBA00022679"/>
    </source>
</evidence>
<organism evidence="4 5">
    <name type="scientific">Caulifigura coniformis</name>
    <dbReference type="NCBI Taxonomy" id="2527983"/>
    <lineage>
        <taxon>Bacteria</taxon>
        <taxon>Pseudomonadati</taxon>
        <taxon>Planctomycetota</taxon>
        <taxon>Planctomycetia</taxon>
        <taxon>Planctomycetales</taxon>
        <taxon>Planctomycetaceae</taxon>
        <taxon>Caulifigura</taxon>
    </lineage>
</organism>
<dbReference type="InterPro" id="IPR000182">
    <property type="entry name" value="GNAT_dom"/>
</dbReference>
<dbReference type="SUPFAM" id="SSF55729">
    <property type="entry name" value="Acyl-CoA N-acyltransferases (Nat)"/>
    <property type="match status" value="1"/>
</dbReference>
<keyword evidence="2" id="KW-0012">Acyltransferase</keyword>
<dbReference type="InterPro" id="IPR050832">
    <property type="entry name" value="Bact_Acetyltransf"/>
</dbReference>